<keyword evidence="1" id="KW-0472">Membrane</keyword>
<keyword evidence="1" id="KW-1133">Transmembrane helix</keyword>
<name>A0A3P6FM84_BRAOL</name>
<proteinExistence type="predicted"/>
<reference evidence="2" key="1">
    <citation type="submission" date="2018-11" db="EMBL/GenBank/DDBJ databases">
        <authorList>
            <consortium name="Genoscope - CEA"/>
            <person name="William W."/>
        </authorList>
    </citation>
    <scope>NUCLEOTIDE SEQUENCE</scope>
</reference>
<feature type="transmembrane region" description="Helical" evidence="1">
    <location>
        <begin position="20"/>
        <end position="41"/>
    </location>
</feature>
<dbReference type="EMBL" id="LR031879">
    <property type="protein sequence ID" value="VDD54088.1"/>
    <property type="molecule type" value="Genomic_DNA"/>
</dbReference>
<evidence type="ECO:0000256" key="1">
    <source>
        <dbReference type="SAM" id="Phobius"/>
    </source>
</evidence>
<accession>A0A3P6FM84</accession>
<sequence>MVLRETCNIFNIALYTTAKHATSILNMLFTVDFLVTTWLYVSLMTQREKPSFCFSTILRKGSLGDLRLS</sequence>
<gene>
    <name evidence="2" type="ORF">BOLC8T47317H</name>
</gene>
<protein>
    <submittedName>
        <fullName evidence="2">Uncharacterized protein</fullName>
    </submittedName>
</protein>
<organism evidence="2">
    <name type="scientific">Brassica oleracea</name>
    <name type="common">Wild cabbage</name>
    <dbReference type="NCBI Taxonomy" id="3712"/>
    <lineage>
        <taxon>Eukaryota</taxon>
        <taxon>Viridiplantae</taxon>
        <taxon>Streptophyta</taxon>
        <taxon>Embryophyta</taxon>
        <taxon>Tracheophyta</taxon>
        <taxon>Spermatophyta</taxon>
        <taxon>Magnoliopsida</taxon>
        <taxon>eudicotyledons</taxon>
        <taxon>Gunneridae</taxon>
        <taxon>Pentapetalae</taxon>
        <taxon>rosids</taxon>
        <taxon>malvids</taxon>
        <taxon>Brassicales</taxon>
        <taxon>Brassicaceae</taxon>
        <taxon>Brassiceae</taxon>
        <taxon>Brassica</taxon>
    </lineage>
</organism>
<keyword evidence="1" id="KW-0812">Transmembrane</keyword>
<evidence type="ECO:0000313" key="2">
    <source>
        <dbReference type="EMBL" id="VDD54088.1"/>
    </source>
</evidence>
<dbReference type="AlphaFoldDB" id="A0A3P6FM84"/>